<evidence type="ECO:0000256" key="6">
    <source>
        <dbReference type="SAM" id="Phobius"/>
    </source>
</evidence>
<dbReference type="GO" id="GO:0032040">
    <property type="term" value="C:small-subunit processome"/>
    <property type="evidence" value="ECO:0007669"/>
    <property type="project" value="TreeGrafter"/>
</dbReference>
<dbReference type="AlphaFoldDB" id="A0A1B9GSL6"/>
<evidence type="ECO:0000313" key="8">
    <source>
        <dbReference type="EMBL" id="OCF33958.1"/>
    </source>
</evidence>
<feature type="domain" description="CCAAT-binding factor" evidence="7">
    <location>
        <begin position="434"/>
        <end position="605"/>
    </location>
</feature>
<dbReference type="STRING" id="1296120.A0A1B9GSL6"/>
<dbReference type="PANTHER" id="PTHR12455">
    <property type="entry name" value="NUCLEOLAR COMPLEX PROTEIN 4"/>
    <property type="match status" value="1"/>
</dbReference>
<feature type="region of interest" description="Disordered" evidence="5">
    <location>
        <begin position="552"/>
        <end position="574"/>
    </location>
</feature>
<feature type="transmembrane region" description="Helical" evidence="6">
    <location>
        <begin position="503"/>
        <end position="523"/>
    </location>
</feature>
<evidence type="ECO:0000256" key="4">
    <source>
        <dbReference type="ARBA" id="ARBA00022989"/>
    </source>
</evidence>
<feature type="transmembrane region" description="Helical" evidence="6">
    <location>
        <begin position="475"/>
        <end position="497"/>
    </location>
</feature>
<keyword evidence="4 6" id="KW-1133">Transmembrane helix</keyword>
<evidence type="ECO:0000259" key="7">
    <source>
        <dbReference type="Pfam" id="PF03914"/>
    </source>
</evidence>
<feature type="compositionally biased region" description="Polar residues" evidence="5">
    <location>
        <begin position="552"/>
        <end position="562"/>
    </location>
</feature>
<protein>
    <submittedName>
        <fullName evidence="8">U3 small nucleolar RNA-associated protein 19</fullName>
    </submittedName>
</protein>
<dbReference type="OrthoDB" id="10263185at2759"/>
<evidence type="ECO:0000313" key="9">
    <source>
        <dbReference type="Proteomes" id="UP000092666"/>
    </source>
</evidence>
<proteinExistence type="inferred from homology"/>
<feature type="region of interest" description="Disordered" evidence="5">
    <location>
        <begin position="326"/>
        <end position="358"/>
    </location>
</feature>
<gene>
    <name evidence="8" type="ORF">I316_04304</name>
</gene>
<feature type="region of interest" description="Disordered" evidence="5">
    <location>
        <begin position="1"/>
        <end position="24"/>
    </location>
</feature>
<feature type="compositionally biased region" description="Acidic residues" evidence="5">
    <location>
        <begin position="329"/>
        <end position="338"/>
    </location>
</feature>
<name>A0A1B9GSL6_9TREE</name>
<keyword evidence="6" id="KW-0472">Membrane</keyword>
<dbReference type="GO" id="GO:0031965">
    <property type="term" value="C:nuclear membrane"/>
    <property type="evidence" value="ECO:0007669"/>
    <property type="project" value="UniProtKB-SubCell"/>
</dbReference>
<reference evidence="9" key="2">
    <citation type="submission" date="2013-12" db="EMBL/GenBank/DDBJ databases">
        <title>Evolution of pathogenesis and genome organization in the Tremellales.</title>
        <authorList>
            <person name="Cuomo C."/>
            <person name="Litvintseva A."/>
            <person name="Heitman J."/>
            <person name="Chen Y."/>
            <person name="Sun S."/>
            <person name="Springer D."/>
            <person name="Dromer F."/>
            <person name="Young S."/>
            <person name="Zeng Q."/>
            <person name="Chapman S."/>
            <person name="Gujja S."/>
            <person name="Saif S."/>
            <person name="Birren B."/>
        </authorList>
    </citation>
    <scope>NUCLEOTIDE SEQUENCE [LARGE SCALE GENOMIC DNA]</scope>
    <source>
        <strain evidence="9">BCC8398</strain>
    </source>
</reference>
<evidence type="ECO:0000256" key="5">
    <source>
        <dbReference type="SAM" id="MobiDB-lite"/>
    </source>
</evidence>
<accession>A0A1B9GSL6</accession>
<organism evidence="8 9">
    <name type="scientific">Kwoniella heveanensis BCC8398</name>
    <dbReference type="NCBI Taxonomy" id="1296120"/>
    <lineage>
        <taxon>Eukaryota</taxon>
        <taxon>Fungi</taxon>
        <taxon>Dikarya</taxon>
        <taxon>Basidiomycota</taxon>
        <taxon>Agaricomycotina</taxon>
        <taxon>Tremellomycetes</taxon>
        <taxon>Tremellales</taxon>
        <taxon>Cryptococcaceae</taxon>
        <taxon>Kwoniella</taxon>
    </lineage>
</organism>
<comment type="subcellular location">
    <subcellularLocation>
        <location evidence="1">Nucleus membrane</location>
        <topology evidence="1">Multi-pass membrane protein</topology>
    </subcellularLocation>
</comment>
<dbReference type="GO" id="GO:0042254">
    <property type="term" value="P:ribosome biogenesis"/>
    <property type="evidence" value="ECO:0007669"/>
    <property type="project" value="InterPro"/>
</dbReference>
<feature type="transmembrane region" description="Helical" evidence="6">
    <location>
        <begin position="421"/>
        <end position="444"/>
    </location>
</feature>
<keyword evidence="3 6" id="KW-0812">Transmembrane</keyword>
<reference evidence="8 9" key="1">
    <citation type="submission" date="2013-07" db="EMBL/GenBank/DDBJ databases">
        <title>The Genome Sequence of Cryptococcus heveanensis BCC8398.</title>
        <authorList>
            <consortium name="The Broad Institute Genome Sequencing Platform"/>
            <person name="Cuomo C."/>
            <person name="Litvintseva A."/>
            <person name="Chen Y."/>
            <person name="Heitman J."/>
            <person name="Sun S."/>
            <person name="Springer D."/>
            <person name="Dromer F."/>
            <person name="Young S.K."/>
            <person name="Zeng Q."/>
            <person name="Gargeya S."/>
            <person name="Fitzgerald M."/>
            <person name="Abouelleil A."/>
            <person name="Alvarado L."/>
            <person name="Berlin A.M."/>
            <person name="Chapman S.B."/>
            <person name="Dewar J."/>
            <person name="Goldberg J."/>
            <person name="Griggs A."/>
            <person name="Gujja S."/>
            <person name="Hansen M."/>
            <person name="Howarth C."/>
            <person name="Imamovic A."/>
            <person name="Larimer J."/>
            <person name="McCowan C."/>
            <person name="Murphy C."/>
            <person name="Pearson M."/>
            <person name="Priest M."/>
            <person name="Roberts A."/>
            <person name="Saif S."/>
            <person name="Shea T."/>
            <person name="Sykes S."/>
            <person name="Wortman J."/>
            <person name="Nusbaum C."/>
            <person name="Birren B."/>
        </authorList>
    </citation>
    <scope>NUCLEOTIDE SEQUENCE [LARGE SCALE GENOMIC DNA]</scope>
    <source>
        <strain evidence="8 9">BCC8398</strain>
    </source>
</reference>
<dbReference type="GO" id="GO:0030692">
    <property type="term" value="C:Noc4p-Nop14p complex"/>
    <property type="evidence" value="ECO:0007669"/>
    <property type="project" value="TreeGrafter"/>
</dbReference>
<comment type="similarity">
    <text evidence="2">Belongs to the CBF/MAK21 family.</text>
</comment>
<dbReference type="InterPro" id="IPR005612">
    <property type="entry name" value="CCAAT-binding_factor"/>
</dbReference>
<evidence type="ECO:0000256" key="1">
    <source>
        <dbReference type="ARBA" id="ARBA00004232"/>
    </source>
</evidence>
<evidence type="ECO:0000256" key="3">
    <source>
        <dbReference type="ARBA" id="ARBA00022692"/>
    </source>
</evidence>
<sequence length="699" mass="76685">MVSSLAKTKTKANVPKSAASSSATSASSPLAQIAKLESSLIEGPYDPNPLLPLLSLARNDSPQIVHKAVWALHRVFIKLIGDGRVGGLNGDLTIRNSRDVQNNVETGVGEVEGDEEREVRSWVRERLLEYMDILGGLVRDSEPALRSSSVPLLFSLLPPLSTSASTSTPLIHTPYFRLLLHYLYNPSSSLRGAKPKNNGAGWKVVAANQVEDQQGVLPSDVAKIVVDDFWAKYDDIRWAFFKESANLLQATPGSVAEPTNLLSQLLPLTNLPKLAEDINAFYVPSFSVPPSGNKKPKKAAGLKKGKGKTRYTGEVDALPDWMAEYESSGSEDESDDDAAATASGKKGSKKRPRQRTSQMSVHASVYSVMSHTTWYTTLWENVLSSLKIDDLWIRKILIGLHGDQGILGHFKPERRLRIADWLGSLVDGGGALAMLAMNGLFVLITQYNFEYPHFYDRLYGLLDRNVMHVKYRARFFRLLDMFLSSSLISSALIASFIKRLSRLALTAPPSGVILIIPFIYNLFKRHPGCMVMLQRPSSSIYTPPVLALSSSTAPTTINGSSSPEAEADPYDPEEKSVLKTRALESSCWELAALQKHYLAPIATLAKIFGEVFTKPEFNMEDFLDHGYGTLFETEANRRIKNPPALSLALDMQDKSQPQDSLDLFPSTNSTTAGAGAGVEGAEEEKIGAQVDVVNALWVF</sequence>
<dbReference type="Pfam" id="PF03914">
    <property type="entry name" value="CBF"/>
    <property type="match status" value="1"/>
</dbReference>
<dbReference type="InterPro" id="IPR027193">
    <property type="entry name" value="Noc4"/>
</dbReference>
<dbReference type="PANTHER" id="PTHR12455:SF0">
    <property type="entry name" value="NUCLEOLAR COMPLEX PROTEIN 4 HOMOLOG"/>
    <property type="match status" value="1"/>
</dbReference>
<dbReference type="SUPFAM" id="SSF48371">
    <property type="entry name" value="ARM repeat"/>
    <property type="match status" value="1"/>
</dbReference>
<evidence type="ECO:0000256" key="2">
    <source>
        <dbReference type="ARBA" id="ARBA00007797"/>
    </source>
</evidence>
<dbReference type="EMBL" id="KI669502">
    <property type="protein sequence ID" value="OCF33958.1"/>
    <property type="molecule type" value="Genomic_DNA"/>
</dbReference>
<dbReference type="Proteomes" id="UP000092666">
    <property type="component" value="Unassembled WGS sequence"/>
</dbReference>
<keyword evidence="9" id="KW-1185">Reference proteome</keyword>
<dbReference type="InterPro" id="IPR016024">
    <property type="entry name" value="ARM-type_fold"/>
</dbReference>